<dbReference type="InterPro" id="IPR015856">
    <property type="entry name" value="ABC_transpr_CbiO/EcfA_su"/>
</dbReference>
<proteinExistence type="inferred from homology"/>
<dbReference type="InterPro" id="IPR050095">
    <property type="entry name" value="ECF_ABC_transporter_ATP-bd"/>
</dbReference>
<dbReference type="PROSITE" id="PS50893">
    <property type="entry name" value="ABC_TRANSPORTER_2"/>
    <property type="match status" value="1"/>
</dbReference>
<keyword evidence="3" id="KW-0547">Nucleotide-binding</keyword>
<dbReference type="InterPro" id="IPR003593">
    <property type="entry name" value="AAA+_ATPase"/>
</dbReference>
<evidence type="ECO:0000313" key="7">
    <source>
        <dbReference type="Proteomes" id="UP001058271"/>
    </source>
</evidence>
<dbReference type="Gene3D" id="3.40.50.300">
    <property type="entry name" value="P-loop containing nucleotide triphosphate hydrolases"/>
    <property type="match status" value="1"/>
</dbReference>
<dbReference type="EMBL" id="CP073721">
    <property type="protein sequence ID" value="UWZ39140.1"/>
    <property type="molecule type" value="Genomic_DNA"/>
</dbReference>
<reference evidence="6" key="1">
    <citation type="submission" date="2021-04" db="EMBL/GenBank/DDBJ databases">
        <title>Biosynthetic gene clusters of Dactylosporangioum roseum.</title>
        <authorList>
            <person name="Hartkoorn R.C."/>
            <person name="Beaudoing E."/>
            <person name="Hot D."/>
            <person name="Moureu S."/>
        </authorList>
    </citation>
    <scope>NUCLEOTIDE SEQUENCE</scope>
    <source>
        <strain evidence="6">NRRL B-16295</strain>
    </source>
</reference>
<sequence length="278" mass="30551">MTVILRTSGLVHRYPDGREALSGVDVEIHQGEFVAIVGQNGSGKTTLAKHFNGLLRATAGTVEVAGELVRRQSTVELARVIGYCYQNPDHQIFAPTVRDEVRFGPAHLGLDETEIDRRTEQILALVDLLDRQDEYPFNLGRGERQKLAVASVLAIEPSVLIVDEPTTGLDWRGGEAMMGLVDELNRRSTTVIVITHDMNLVAEHARRVVVMAGGRKVGDGTPQDVFAQEEVMRLAHLRPPQAFRISQALPRLFASPTMSAREATGHLPARMPGQLGKR</sequence>
<dbReference type="RefSeq" id="WP_260728541.1">
    <property type="nucleotide sequence ID" value="NZ_BAAABS010000015.1"/>
</dbReference>
<accession>A0ABY5ZAM8</accession>
<dbReference type="InterPro" id="IPR003439">
    <property type="entry name" value="ABC_transporter-like_ATP-bd"/>
</dbReference>
<dbReference type="GO" id="GO:0005524">
    <property type="term" value="F:ATP binding"/>
    <property type="evidence" value="ECO:0007669"/>
    <property type="project" value="UniProtKB-KW"/>
</dbReference>
<dbReference type="PANTHER" id="PTHR43553">
    <property type="entry name" value="HEAVY METAL TRANSPORTER"/>
    <property type="match status" value="1"/>
</dbReference>
<dbReference type="SMART" id="SM00382">
    <property type="entry name" value="AAA"/>
    <property type="match status" value="1"/>
</dbReference>
<evidence type="ECO:0000313" key="6">
    <source>
        <dbReference type="EMBL" id="UWZ39140.1"/>
    </source>
</evidence>
<name>A0ABY5ZAM8_9ACTN</name>
<dbReference type="SUPFAM" id="SSF52540">
    <property type="entry name" value="P-loop containing nucleoside triphosphate hydrolases"/>
    <property type="match status" value="1"/>
</dbReference>
<dbReference type="PANTHER" id="PTHR43553:SF24">
    <property type="entry name" value="ENERGY-COUPLING FACTOR TRANSPORTER ATP-BINDING PROTEIN ECFA1"/>
    <property type="match status" value="1"/>
</dbReference>
<evidence type="ECO:0000259" key="5">
    <source>
        <dbReference type="PROSITE" id="PS50893"/>
    </source>
</evidence>
<evidence type="ECO:0000256" key="3">
    <source>
        <dbReference type="ARBA" id="ARBA00022741"/>
    </source>
</evidence>
<organism evidence="6 7">
    <name type="scientific">Dactylosporangium roseum</name>
    <dbReference type="NCBI Taxonomy" id="47989"/>
    <lineage>
        <taxon>Bacteria</taxon>
        <taxon>Bacillati</taxon>
        <taxon>Actinomycetota</taxon>
        <taxon>Actinomycetes</taxon>
        <taxon>Micromonosporales</taxon>
        <taxon>Micromonosporaceae</taxon>
        <taxon>Dactylosporangium</taxon>
    </lineage>
</organism>
<keyword evidence="2" id="KW-0813">Transport</keyword>
<keyword evidence="7" id="KW-1185">Reference proteome</keyword>
<keyword evidence="4 6" id="KW-0067">ATP-binding</keyword>
<feature type="domain" description="ABC transporter" evidence="5">
    <location>
        <begin position="5"/>
        <end position="238"/>
    </location>
</feature>
<dbReference type="Proteomes" id="UP001058271">
    <property type="component" value="Chromosome"/>
</dbReference>
<evidence type="ECO:0000256" key="2">
    <source>
        <dbReference type="ARBA" id="ARBA00022448"/>
    </source>
</evidence>
<dbReference type="CDD" id="cd03225">
    <property type="entry name" value="ABC_cobalt_CbiO_domain1"/>
    <property type="match status" value="1"/>
</dbReference>
<dbReference type="InterPro" id="IPR027417">
    <property type="entry name" value="P-loop_NTPase"/>
</dbReference>
<comment type="similarity">
    <text evidence="1">Belongs to the ABC transporter superfamily.</text>
</comment>
<dbReference type="Pfam" id="PF00005">
    <property type="entry name" value="ABC_tran"/>
    <property type="match status" value="1"/>
</dbReference>
<gene>
    <name evidence="6" type="ORF">Drose_13470</name>
</gene>
<evidence type="ECO:0000256" key="1">
    <source>
        <dbReference type="ARBA" id="ARBA00005417"/>
    </source>
</evidence>
<protein>
    <submittedName>
        <fullName evidence="6">ABC transporter ATP-binding protein</fullName>
    </submittedName>
</protein>
<evidence type="ECO:0000256" key="4">
    <source>
        <dbReference type="ARBA" id="ARBA00022840"/>
    </source>
</evidence>